<comment type="function">
    <text evidence="6">Catalyzes the 2'-O-methylation of the ribose of cytidine 1402 (C1402) in 16S rRNA.</text>
</comment>
<dbReference type="CDD" id="cd11648">
    <property type="entry name" value="RsmI"/>
    <property type="match status" value="1"/>
</dbReference>
<comment type="caution">
    <text evidence="8">The sequence shown here is derived from an EMBL/GenBank/DDBJ whole genome shotgun (WGS) entry which is preliminary data.</text>
</comment>
<dbReference type="InterPro" id="IPR018063">
    <property type="entry name" value="SAM_MeTrfase_RsmI_CS"/>
</dbReference>
<keyword evidence="3 6" id="KW-0489">Methyltransferase</keyword>
<dbReference type="Gene3D" id="3.40.1010.10">
    <property type="entry name" value="Cobalt-precorrin-4 Transmethylase, Domain 1"/>
    <property type="match status" value="1"/>
</dbReference>
<evidence type="ECO:0000259" key="7">
    <source>
        <dbReference type="Pfam" id="PF00590"/>
    </source>
</evidence>
<dbReference type="NCBIfam" id="TIGR00096">
    <property type="entry name" value="16S rRNA (cytidine(1402)-2'-O)-methyltransferase"/>
    <property type="match status" value="1"/>
</dbReference>
<dbReference type="PROSITE" id="PS01296">
    <property type="entry name" value="RSMI"/>
    <property type="match status" value="1"/>
</dbReference>
<dbReference type="InterPro" id="IPR000878">
    <property type="entry name" value="4pyrrol_Mease"/>
</dbReference>
<dbReference type="PANTHER" id="PTHR46111:SF1">
    <property type="entry name" value="RIBOSOMAL RNA SMALL SUBUNIT METHYLTRANSFERASE I"/>
    <property type="match status" value="1"/>
</dbReference>
<protein>
    <recommendedName>
        <fullName evidence="6">Ribosomal RNA small subunit methyltransferase I</fullName>
        <ecNumber evidence="6">2.1.1.198</ecNumber>
    </recommendedName>
    <alternativeName>
        <fullName evidence="6">16S rRNA 2'-O-ribose C1402 methyltransferase</fullName>
    </alternativeName>
    <alternativeName>
        <fullName evidence="6">rRNA (cytidine-2'-O-)-methyltransferase RsmI</fullName>
    </alternativeName>
</protein>
<evidence type="ECO:0000256" key="6">
    <source>
        <dbReference type="HAMAP-Rule" id="MF_01877"/>
    </source>
</evidence>
<reference evidence="8 9" key="1">
    <citation type="journal article" date="2016" name="Nat. Commun.">
        <title>Thousands of microbial genomes shed light on interconnected biogeochemical processes in an aquifer system.</title>
        <authorList>
            <person name="Anantharaman K."/>
            <person name="Brown C.T."/>
            <person name="Hug L.A."/>
            <person name="Sharon I."/>
            <person name="Castelle C.J."/>
            <person name="Probst A.J."/>
            <person name="Thomas B.C."/>
            <person name="Singh A."/>
            <person name="Wilkins M.J."/>
            <person name="Karaoz U."/>
            <person name="Brodie E.L."/>
            <person name="Williams K.H."/>
            <person name="Hubbard S.S."/>
            <person name="Banfield J.F."/>
        </authorList>
    </citation>
    <scope>NUCLEOTIDE SEQUENCE [LARGE SCALE GENOMIC DNA]</scope>
</reference>
<keyword evidence="2 6" id="KW-0698">rRNA processing</keyword>
<organism evidence="8 9">
    <name type="scientific">Candidatus Curtissbacteria bacterium RIFCSPHIGHO2_02_FULL_40_16b</name>
    <dbReference type="NCBI Taxonomy" id="1797714"/>
    <lineage>
        <taxon>Bacteria</taxon>
        <taxon>Candidatus Curtissiibacteriota</taxon>
    </lineage>
</organism>
<dbReference type="Proteomes" id="UP000177369">
    <property type="component" value="Unassembled WGS sequence"/>
</dbReference>
<dbReference type="GO" id="GO:0070677">
    <property type="term" value="F:rRNA (cytosine-2'-O-)-methyltransferase activity"/>
    <property type="evidence" value="ECO:0007669"/>
    <property type="project" value="UniProtKB-UniRule"/>
</dbReference>
<dbReference type="InterPro" id="IPR008189">
    <property type="entry name" value="rRNA_ssu_MeTfrase_I"/>
</dbReference>
<dbReference type="InterPro" id="IPR014777">
    <property type="entry name" value="4pyrrole_Mease_sub1"/>
</dbReference>
<keyword evidence="4 6" id="KW-0808">Transferase</keyword>
<evidence type="ECO:0000256" key="4">
    <source>
        <dbReference type="ARBA" id="ARBA00022679"/>
    </source>
</evidence>
<dbReference type="PANTHER" id="PTHR46111">
    <property type="entry name" value="RIBOSOMAL RNA SMALL SUBUNIT METHYLTRANSFERASE I"/>
    <property type="match status" value="1"/>
</dbReference>
<dbReference type="InterPro" id="IPR014776">
    <property type="entry name" value="4pyrrole_Mease_sub2"/>
</dbReference>
<keyword evidence="1 6" id="KW-0963">Cytoplasm</keyword>
<evidence type="ECO:0000313" key="8">
    <source>
        <dbReference type="EMBL" id="OGD89502.1"/>
    </source>
</evidence>
<dbReference type="FunFam" id="3.40.1010.10:FF:000007">
    <property type="entry name" value="Ribosomal RNA small subunit methyltransferase I"/>
    <property type="match status" value="1"/>
</dbReference>
<dbReference type="GO" id="GO:0005737">
    <property type="term" value="C:cytoplasm"/>
    <property type="evidence" value="ECO:0007669"/>
    <property type="project" value="UniProtKB-SubCell"/>
</dbReference>
<dbReference type="STRING" id="1797714.A3D04_00300"/>
<sequence>MGIFYIVATPIGNLKDIALRALETLKNVDYILCEDTRVTGKLLNHYEISKQMVSFNDFSEDKKTPNVIADLEMGKSVALVSDAGTPLISDPGYRLVRSAIHRGIRVESIPGASSIVSALVVSGLPPDKFTFLGYLPKPEIKRLKILEGVRENQKNLKSTTIILEAPYRLVKTLESITGIFGDVEIVVCRELTKLHEEIRREKGSALINHFLATKPKGEFVVLF</sequence>
<dbReference type="EMBL" id="MFBD01000001">
    <property type="protein sequence ID" value="OGD89502.1"/>
    <property type="molecule type" value="Genomic_DNA"/>
</dbReference>
<evidence type="ECO:0000256" key="1">
    <source>
        <dbReference type="ARBA" id="ARBA00022490"/>
    </source>
</evidence>
<dbReference type="InterPro" id="IPR035996">
    <property type="entry name" value="4pyrrol_Methylase_sf"/>
</dbReference>
<dbReference type="Gene3D" id="3.30.950.10">
    <property type="entry name" value="Methyltransferase, Cobalt-precorrin-4 Transmethylase, Domain 2"/>
    <property type="match status" value="1"/>
</dbReference>
<dbReference type="EC" id="2.1.1.198" evidence="6"/>
<name>A0A1F5GCA8_9BACT</name>
<keyword evidence="5 6" id="KW-0949">S-adenosyl-L-methionine</keyword>
<comment type="catalytic activity">
    <reaction evidence="6">
        <text>cytidine(1402) in 16S rRNA + S-adenosyl-L-methionine = 2'-O-methylcytidine(1402) in 16S rRNA + S-adenosyl-L-homocysteine + H(+)</text>
        <dbReference type="Rhea" id="RHEA:42924"/>
        <dbReference type="Rhea" id="RHEA-COMP:10285"/>
        <dbReference type="Rhea" id="RHEA-COMP:10286"/>
        <dbReference type="ChEBI" id="CHEBI:15378"/>
        <dbReference type="ChEBI" id="CHEBI:57856"/>
        <dbReference type="ChEBI" id="CHEBI:59789"/>
        <dbReference type="ChEBI" id="CHEBI:74495"/>
        <dbReference type="ChEBI" id="CHEBI:82748"/>
        <dbReference type="EC" id="2.1.1.198"/>
    </reaction>
</comment>
<accession>A0A1F5GCA8</accession>
<comment type="similarity">
    <text evidence="6">Belongs to the methyltransferase superfamily. RsmI family.</text>
</comment>
<evidence type="ECO:0000256" key="2">
    <source>
        <dbReference type="ARBA" id="ARBA00022552"/>
    </source>
</evidence>
<evidence type="ECO:0000313" key="9">
    <source>
        <dbReference type="Proteomes" id="UP000177369"/>
    </source>
</evidence>
<evidence type="ECO:0000256" key="3">
    <source>
        <dbReference type="ARBA" id="ARBA00022603"/>
    </source>
</evidence>
<dbReference type="SUPFAM" id="SSF53790">
    <property type="entry name" value="Tetrapyrrole methylase"/>
    <property type="match status" value="1"/>
</dbReference>
<gene>
    <name evidence="6" type="primary">rsmI</name>
    <name evidence="8" type="ORF">A3D04_00300</name>
</gene>
<dbReference type="AlphaFoldDB" id="A0A1F5GCA8"/>
<proteinExistence type="inferred from homology"/>
<evidence type="ECO:0000256" key="5">
    <source>
        <dbReference type="ARBA" id="ARBA00022691"/>
    </source>
</evidence>
<comment type="subcellular location">
    <subcellularLocation>
        <location evidence="6">Cytoplasm</location>
    </subcellularLocation>
</comment>
<dbReference type="Pfam" id="PF00590">
    <property type="entry name" value="TP_methylase"/>
    <property type="match status" value="1"/>
</dbReference>
<dbReference type="PIRSF" id="PIRSF005917">
    <property type="entry name" value="MTase_YraL"/>
    <property type="match status" value="1"/>
</dbReference>
<feature type="domain" description="Tetrapyrrole methylase" evidence="7">
    <location>
        <begin position="4"/>
        <end position="203"/>
    </location>
</feature>
<dbReference type="HAMAP" id="MF_01877">
    <property type="entry name" value="16SrRNA_methyltr_I"/>
    <property type="match status" value="1"/>
</dbReference>